<keyword evidence="2" id="KW-1185">Reference proteome</keyword>
<evidence type="ECO:0000313" key="1">
    <source>
        <dbReference type="EMBL" id="KAK5605065.1"/>
    </source>
</evidence>
<dbReference type="Proteomes" id="UP001311232">
    <property type="component" value="Unassembled WGS sequence"/>
</dbReference>
<dbReference type="AlphaFoldDB" id="A0AAV9RAC3"/>
<dbReference type="EMBL" id="JAHHUM010002315">
    <property type="protein sequence ID" value="KAK5605065.1"/>
    <property type="molecule type" value="Genomic_DNA"/>
</dbReference>
<sequence>MINSDTCRMSAHFLLHFPTRTAGTFLNVIKFFMFWVKYFLPSEIFYIHSSNENQTQQKGLRRRNENPAEINFLGIVPVQQRPLHMTALTAALNDPNVKDLPLLLPI</sequence>
<comment type="caution">
    <text evidence="1">The sequence shown here is derived from an EMBL/GenBank/DDBJ whole genome shotgun (WGS) entry which is preliminary data.</text>
</comment>
<protein>
    <submittedName>
        <fullName evidence="1">Uncharacterized protein</fullName>
    </submittedName>
</protein>
<name>A0AAV9RAC3_9TELE</name>
<proteinExistence type="predicted"/>
<evidence type="ECO:0000313" key="2">
    <source>
        <dbReference type="Proteomes" id="UP001311232"/>
    </source>
</evidence>
<organism evidence="1 2">
    <name type="scientific">Crenichthys baileyi</name>
    <name type="common">White River springfish</name>
    <dbReference type="NCBI Taxonomy" id="28760"/>
    <lineage>
        <taxon>Eukaryota</taxon>
        <taxon>Metazoa</taxon>
        <taxon>Chordata</taxon>
        <taxon>Craniata</taxon>
        <taxon>Vertebrata</taxon>
        <taxon>Euteleostomi</taxon>
        <taxon>Actinopterygii</taxon>
        <taxon>Neopterygii</taxon>
        <taxon>Teleostei</taxon>
        <taxon>Neoteleostei</taxon>
        <taxon>Acanthomorphata</taxon>
        <taxon>Ovalentaria</taxon>
        <taxon>Atherinomorphae</taxon>
        <taxon>Cyprinodontiformes</taxon>
        <taxon>Goodeidae</taxon>
        <taxon>Crenichthys</taxon>
    </lineage>
</organism>
<gene>
    <name evidence="1" type="ORF">CRENBAI_001116</name>
</gene>
<reference evidence="1 2" key="1">
    <citation type="submission" date="2021-06" db="EMBL/GenBank/DDBJ databases">
        <authorList>
            <person name="Palmer J.M."/>
        </authorList>
    </citation>
    <scope>NUCLEOTIDE SEQUENCE [LARGE SCALE GENOMIC DNA]</scope>
    <source>
        <strain evidence="1 2">MEX-2019</strain>
        <tissue evidence="1">Muscle</tissue>
    </source>
</reference>
<accession>A0AAV9RAC3</accession>